<dbReference type="Proteomes" id="UP000616151">
    <property type="component" value="Unassembled WGS sequence"/>
</dbReference>
<protein>
    <submittedName>
        <fullName evidence="1">Metal ABC transporter permease</fullName>
    </submittedName>
</protein>
<evidence type="ECO:0000313" key="1">
    <source>
        <dbReference type="EMBL" id="MBK1868313.1"/>
    </source>
</evidence>
<accession>A0ACC5R7H1</accession>
<reference evidence="1" key="1">
    <citation type="submission" date="2021-01" db="EMBL/GenBank/DDBJ databases">
        <authorList>
            <person name="Sun Q."/>
        </authorList>
    </citation>
    <scope>NUCLEOTIDE SEQUENCE</scope>
    <source>
        <strain evidence="1">YIM B02566</strain>
    </source>
</reference>
<evidence type="ECO:0000313" key="2">
    <source>
        <dbReference type="Proteomes" id="UP000616151"/>
    </source>
</evidence>
<dbReference type="EMBL" id="JAENHL010000007">
    <property type="protein sequence ID" value="MBK1868313.1"/>
    <property type="molecule type" value="Genomic_DNA"/>
</dbReference>
<organism evidence="1 2">
    <name type="scientific">Taklimakanibacter albus</name>
    <dbReference type="NCBI Taxonomy" id="2800327"/>
    <lineage>
        <taxon>Bacteria</taxon>
        <taxon>Pseudomonadati</taxon>
        <taxon>Pseudomonadota</taxon>
        <taxon>Alphaproteobacteria</taxon>
        <taxon>Hyphomicrobiales</taxon>
        <taxon>Aestuariivirgaceae</taxon>
        <taxon>Taklimakanibacter</taxon>
    </lineage>
</organism>
<gene>
    <name evidence="1" type="ORF">JHL16_18315</name>
</gene>
<proteinExistence type="predicted"/>
<comment type="caution">
    <text evidence="1">The sequence shown here is derived from an EMBL/GenBank/DDBJ whole genome shotgun (WGS) entry which is preliminary data.</text>
</comment>
<sequence length="265" mass="27610">MAIFSEPFFIRALIAGLGVALIAGPIGCFIVWRRMAYFGETLAHASLLGVGLGLLFGVDLTLGVIATTVAVAVALLALRSQRELATDTLLGILSHGALAAGIVVASLLTWVRFDLMSLLFGDILTVSASDILWVWLGGVAMMIGLAFLWRDLLALTVHEELATAEGVKAQRVEVGFVLLIAVLIAVAMKIVGILLITALLIIPAAAARRMVRSPEGMAVWASLLGMIAVVGGLVLSATFDSPSGPSIVLMAAALFVLTLALPKAT</sequence>
<keyword evidence="2" id="KW-1185">Reference proteome</keyword>
<name>A0ACC5R7H1_9HYPH</name>